<evidence type="ECO:0000313" key="3">
    <source>
        <dbReference type="EMBL" id="CAB4220734.1"/>
    </source>
</evidence>
<evidence type="ECO:0000256" key="1">
    <source>
        <dbReference type="SAM" id="MobiDB-lite"/>
    </source>
</evidence>
<evidence type="ECO:0000313" key="2">
    <source>
        <dbReference type="EMBL" id="CAB4202734.1"/>
    </source>
</evidence>
<dbReference type="EMBL" id="LR797312">
    <property type="protein sequence ID" value="CAB4202734.1"/>
    <property type="molecule type" value="Genomic_DNA"/>
</dbReference>
<dbReference type="EMBL" id="LR797491">
    <property type="protein sequence ID" value="CAB4220734.1"/>
    <property type="molecule type" value="Genomic_DNA"/>
</dbReference>
<dbReference type="PROSITE" id="PS51257">
    <property type="entry name" value="PROKAR_LIPOPROTEIN"/>
    <property type="match status" value="1"/>
</dbReference>
<reference evidence="2" key="1">
    <citation type="submission" date="2020-05" db="EMBL/GenBank/DDBJ databases">
        <authorList>
            <person name="Chiriac C."/>
            <person name="Salcher M."/>
            <person name="Ghai R."/>
            <person name="Kavagutti S V."/>
        </authorList>
    </citation>
    <scope>NUCLEOTIDE SEQUENCE</scope>
</reference>
<organism evidence="2">
    <name type="scientific">uncultured Caudovirales phage</name>
    <dbReference type="NCBI Taxonomy" id="2100421"/>
    <lineage>
        <taxon>Viruses</taxon>
        <taxon>Duplodnaviria</taxon>
        <taxon>Heunggongvirae</taxon>
        <taxon>Uroviricota</taxon>
        <taxon>Caudoviricetes</taxon>
        <taxon>Peduoviridae</taxon>
        <taxon>Maltschvirus</taxon>
        <taxon>Maltschvirus maltsch</taxon>
    </lineage>
</organism>
<feature type="region of interest" description="Disordered" evidence="1">
    <location>
        <begin position="51"/>
        <end position="70"/>
    </location>
</feature>
<protein>
    <submittedName>
        <fullName evidence="2">Uncharacterized protein</fullName>
    </submittedName>
</protein>
<proteinExistence type="predicted"/>
<name>A0A6J5RWC1_9CAUD</name>
<accession>A0A6J5RWC1</accession>
<feature type="compositionally biased region" description="Basic and acidic residues" evidence="1">
    <location>
        <begin position="57"/>
        <end position="70"/>
    </location>
</feature>
<sequence length="100" mass="10573">MNRSPTSAEKAVAAALMQHLGGNQAITGCQYKLAQAAIRALRLPTKEMAEAGGDTLDNCRDSDYSSDADGNRHEYETIHADAPAKVFAAMIDAASPPEPI</sequence>
<gene>
    <name evidence="2" type="ORF">UFOVP1376_36</name>
    <name evidence="3" type="ORF">UFOVP1623_27</name>
</gene>